<keyword evidence="2" id="KW-1185">Reference proteome</keyword>
<organism evidence="1 2">
    <name type="scientific">Acinetobacter larvae</name>
    <dbReference type="NCBI Taxonomy" id="1789224"/>
    <lineage>
        <taxon>Bacteria</taxon>
        <taxon>Pseudomonadati</taxon>
        <taxon>Pseudomonadota</taxon>
        <taxon>Gammaproteobacteria</taxon>
        <taxon>Moraxellales</taxon>
        <taxon>Moraxellaceae</taxon>
        <taxon>Acinetobacter</taxon>
    </lineage>
</organism>
<dbReference type="Proteomes" id="UP000093391">
    <property type="component" value="Chromosome"/>
</dbReference>
<dbReference type="EMBL" id="CP016895">
    <property type="protein sequence ID" value="AOA57113.1"/>
    <property type="molecule type" value="Genomic_DNA"/>
</dbReference>
<evidence type="ECO:0000313" key="1">
    <source>
        <dbReference type="EMBL" id="AOA57113.1"/>
    </source>
</evidence>
<protein>
    <submittedName>
        <fullName evidence="1">Uncharacterized protein</fullName>
    </submittedName>
</protein>
<proteinExistence type="predicted"/>
<sequence>MDVKTKILSTVVSQVVADLMNHKDWDSFMEYTDWTAFQAEVNNKELTSKIQRLLQCPEYKQIIQYGNKVFNDEMSRQSEEFNQMIQNIPC</sequence>
<dbReference type="OrthoDB" id="6693714at2"/>
<gene>
    <name evidence="1" type="ORF">BFG52_01270</name>
</gene>
<dbReference type="STRING" id="1789224.BFG52_01270"/>
<dbReference type="RefSeq" id="WP_067551531.1">
    <property type="nucleotide sequence ID" value="NZ_CP016895.1"/>
</dbReference>
<evidence type="ECO:0000313" key="2">
    <source>
        <dbReference type="Proteomes" id="UP000093391"/>
    </source>
</evidence>
<dbReference type="AlphaFoldDB" id="A0A1B2LWH3"/>
<accession>A0A1B2LWH3</accession>
<name>A0A1B2LWH3_9GAMM</name>
<reference evidence="1 2" key="1">
    <citation type="submission" date="2016-08" db="EMBL/GenBank/DDBJ databases">
        <authorList>
            <person name="Seilhamer J.J."/>
        </authorList>
    </citation>
    <scope>NUCLEOTIDE SEQUENCE [LARGE SCALE GENOMIC DNA]</scope>
    <source>
        <strain evidence="1 2">BRTC-1</strain>
    </source>
</reference>
<dbReference type="KEGG" id="ala:BFG52_01270"/>